<protein>
    <submittedName>
        <fullName evidence="1">Uncharacterized protein</fullName>
    </submittedName>
</protein>
<dbReference type="Proteomes" id="UP000319716">
    <property type="component" value="Unassembled WGS sequence"/>
</dbReference>
<proteinExistence type="predicted"/>
<sequence length="94" mass="10520">MIPIATHGAPHSNQQFRPHLLSIVTEQFSADDRSLYYYAVLLNKSKRNLFQNVLLVSSEVLLILLDFAHSPHLTGIQKPELRALYASESPACSS</sequence>
<reference evidence="1 2" key="1">
    <citation type="submission" date="2017-11" db="EMBL/GenBank/DDBJ databases">
        <title>Draft Genome Sequence of Sporolactobacillus inulinus NBRC 111894 Isolated from Koso, a Japanese Sugar-Vegetable Fermented Beverage.</title>
        <authorList>
            <person name="Chiou T.Y."/>
            <person name="Oshima K."/>
            <person name="Suda W."/>
            <person name="Hattori M."/>
            <person name="Takahashi T."/>
        </authorList>
    </citation>
    <scope>NUCLEOTIDE SEQUENCE [LARGE SCALE GENOMIC DNA]</scope>
    <source>
        <strain evidence="1 2">NBRC111894</strain>
    </source>
</reference>
<accession>A0A4Y1Z920</accession>
<dbReference type="AlphaFoldDB" id="A0A4Y1Z920"/>
<organism evidence="1 2">
    <name type="scientific">Sporolactobacillus inulinus</name>
    <dbReference type="NCBI Taxonomy" id="2078"/>
    <lineage>
        <taxon>Bacteria</taxon>
        <taxon>Bacillati</taxon>
        <taxon>Bacillota</taxon>
        <taxon>Bacilli</taxon>
        <taxon>Bacillales</taxon>
        <taxon>Sporolactobacillaceae</taxon>
        <taxon>Sporolactobacillus</taxon>
    </lineage>
</organism>
<evidence type="ECO:0000313" key="1">
    <source>
        <dbReference type="EMBL" id="GAY75391.1"/>
    </source>
</evidence>
<gene>
    <name evidence="1" type="ORF">NBRC111894_945</name>
</gene>
<dbReference type="EMBL" id="BEXB01000005">
    <property type="protein sequence ID" value="GAY75391.1"/>
    <property type="molecule type" value="Genomic_DNA"/>
</dbReference>
<evidence type="ECO:0000313" key="2">
    <source>
        <dbReference type="Proteomes" id="UP000319716"/>
    </source>
</evidence>
<name>A0A4Y1Z920_9BACL</name>
<comment type="caution">
    <text evidence="1">The sequence shown here is derived from an EMBL/GenBank/DDBJ whole genome shotgun (WGS) entry which is preliminary data.</text>
</comment>